<keyword evidence="4" id="KW-1185">Reference proteome</keyword>
<evidence type="ECO:0000313" key="3">
    <source>
        <dbReference type="EMBL" id="TBW41307.1"/>
    </source>
</evidence>
<dbReference type="AlphaFoldDB" id="A0A4Q9VXT5"/>
<gene>
    <name evidence="3" type="ORF">EYW49_00860</name>
</gene>
<keyword evidence="2" id="KW-0472">Membrane</keyword>
<dbReference type="RefSeq" id="WP_131304947.1">
    <property type="nucleotide sequence ID" value="NZ_SJFN01000001.1"/>
</dbReference>
<protein>
    <submittedName>
        <fullName evidence="3">Uncharacterized protein</fullName>
    </submittedName>
</protein>
<name>A0A4Q9VXT5_9HYPH</name>
<accession>A0A4Q9VXT5</accession>
<dbReference type="Proteomes" id="UP000292781">
    <property type="component" value="Unassembled WGS sequence"/>
</dbReference>
<dbReference type="EMBL" id="SJFN01000001">
    <property type="protein sequence ID" value="TBW41307.1"/>
    <property type="molecule type" value="Genomic_DNA"/>
</dbReference>
<evidence type="ECO:0000256" key="2">
    <source>
        <dbReference type="SAM" id="Phobius"/>
    </source>
</evidence>
<feature type="compositionally biased region" description="Basic and acidic residues" evidence="1">
    <location>
        <begin position="1"/>
        <end position="18"/>
    </location>
</feature>
<keyword evidence="2" id="KW-1133">Transmembrane helix</keyword>
<reference evidence="3 4" key="1">
    <citation type="submission" date="2019-02" db="EMBL/GenBank/DDBJ databases">
        <title>Siculibacillus lacustris gen. nov., sp. nov., a new rosette-forming bacterium isolated from a freshwater crater lake (Lake St. Ana, Romania).</title>
        <authorList>
            <person name="Felfoldi T."/>
            <person name="Marton Z."/>
            <person name="Szabo A."/>
            <person name="Mentes A."/>
            <person name="Boka K."/>
            <person name="Marialigeti K."/>
            <person name="Mathe I."/>
            <person name="Koncz M."/>
            <person name="Schumann P."/>
            <person name="Toth E."/>
        </authorList>
    </citation>
    <scope>NUCLEOTIDE SEQUENCE [LARGE SCALE GENOMIC DNA]</scope>
    <source>
        <strain evidence="3 4">SA-279</strain>
    </source>
</reference>
<feature type="region of interest" description="Disordered" evidence="1">
    <location>
        <begin position="1"/>
        <end position="23"/>
    </location>
</feature>
<evidence type="ECO:0000256" key="1">
    <source>
        <dbReference type="SAM" id="MobiDB-lite"/>
    </source>
</evidence>
<sequence>MGATDGRRESEAGDRTGEGARGGRSAHAALVDLFSALILLLLLAPFAVVRGVRVAAARWPARKPRLARAGLRGSDTGS</sequence>
<organism evidence="3 4">
    <name type="scientific">Siculibacillus lacustris</name>
    <dbReference type="NCBI Taxonomy" id="1549641"/>
    <lineage>
        <taxon>Bacteria</taxon>
        <taxon>Pseudomonadati</taxon>
        <taxon>Pseudomonadota</taxon>
        <taxon>Alphaproteobacteria</taxon>
        <taxon>Hyphomicrobiales</taxon>
        <taxon>Ancalomicrobiaceae</taxon>
        <taxon>Siculibacillus</taxon>
    </lineage>
</organism>
<proteinExistence type="predicted"/>
<feature type="transmembrane region" description="Helical" evidence="2">
    <location>
        <begin position="33"/>
        <end position="56"/>
    </location>
</feature>
<comment type="caution">
    <text evidence="3">The sequence shown here is derived from an EMBL/GenBank/DDBJ whole genome shotgun (WGS) entry which is preliminary data.</text>
</comment>
<evidence type="ECO:0000313" key="4">
    <source>
        <dbReference type="Proteomes" id="UP000292781"/>
    </source>
</evidence>
<keyword evidence="2" id="KW-0812">Transmembrane</keyword>